<evidence type="ECO:0000256" key="3">
    <source>
        <dbReference type="ARBA" id="ARBA00022741"/>
    </source>
</evidence>
<dbReference type="EMBL" id="NESP01000001">
    <property type="protein sequence ID" value="PUE58838.1"/>
    <property type="molecule type" value="Genomic_DNA"/>
</dbReference>
<protein>
    <recommendedName>
        <fullName evidence="6">Phosphofructokinase</fullName>
    </recommendedName>
</protein>
<dbReference type="RefSeq" id="WP_108401772.1">
    <property type="nucleotide sequence ID" value="NZ_NESP01000001.1"/>
</dbReference>
<dbReference type="GO" id="GO:0005829">
    <property type="term" value="C:cytosol"/>
    <property type="evidence" value="ECO:0007669"/>
    <property type="project" value="TreeGrafter"/>
</dbReference>
<dbReference type="Gene3D" id="3.40.1190.20">
    <property type="match status" value="1"/>
</dbReference>
<dbReference type="PANTHER" id="PTHR46566">
    <property type="entry name" value="1-PHOSPHOFRUCTOKINASE-RELATED"/>
    <property type="match status" value="1"/>
</dbReference>
<evidence type="ECO:0000256" key="4">
    <source>
        <dbReference type="ARBA" id="ARBA00022777"/>
    </source>
</evidence>
<evidence type="ECO:0000313" key="8">
    <source>
        <dbReference type="EMBL" id="PUE58838.1"/>
    </source>
</evidence>
<feature type="domain" description="Carbohydrate kinase PfkB" evidence="7">
    <location>
        <begin position="19"/>
        <end position="295"/>
    </location>
</feature>
<accession>A0A315EPS8</accession>
<dbReference type="PANTHER" id="PTHR46566:SF2">
    <property type="entry name" value="ATP-DEPENDENT 6-PHOSPHOFRUCTOKINASE ISOZYME 2"/>
    <property type="match status" value="1"/>
</dbReference>
<keyword evidence="2 6" id="KW-0808">Transferase</keyword>
<reference evidence="8 9" key="1">
    <citation type="submission" date="2017-04" db="EMBL/GenBank/DDBJ databases">
        <title>Unexpected and diverse lifestyles within the genus Limnohabitans.</title>
        <authorList>
            <person name="Kasalicky V."/>
            <person name="Mehrshad M."/>
            <person name="Andrei S.-A."/>
            <person name="Salcher M."/>
            <person name="Kratochvilova H."/>
            <person name="Simek K."/>
            <person name="Ghai R."/>
        </authorList>
    </citation>
    <scope>NUCLEOTIDE SEQUENCE [LARGE SCALE GENOMIC DNA]</scope>
    <source>
        <strain evidence="8 9">MWH-C5</strain>
    </source>
</reference>
<evidence type="ECO:0000256" key="1">
    <source>
        <dbReference type="ARBA" id="ARBA00010688"/>
    </source>
</evidence>
<dbReference type="FunFam" id="3.40.1190.20:FF:000001">
    <property type="entry name" value="Phosphofructokinase"/>
    <property type="match status" value="1"/>
</dbReference>
<comment type="caution">
    <text evidence="8">The sequence shown here is derived from an EMBL/GenBank/DDBJ whole genome shotgun (WGS) entry which is preliminary data.</text>
</comment>
<dbReference type="GO" id="GO:0003872">
    <property type="term" value="F:6-phosphofructokinase activity"/>
    <property type="evidence" value="ECO:0007669"/>
    <property type="project" value="TreeGrafter"/>
</dbReference>
<keyword evidence="5" id="KW-0067">ATP-binding</keyword>
<dbReference type="Proteomes" id="UP000251341">
    <property type="component" value="Unassembled WGS sequence"/>
</dbReference>
<comment type="similarity">
    <text evidence="1 6">Belongs to the carbohydrate kinase PfkB family.</text>
</comment>
<evidence type="ECO:0000256" key="6">
    <source>
        <dbReference type="PIRNR" id="PIRNR000535"/>
    </source>
</evidence>
<dbReference type="Pfam" id="PF00294">
    <property type="entry name" value="PfkB"/>
    <property type="match status" value="1"/>
</dbReference>
<dbReference type="CDD" id="cd01164">
    <property type="entry name" value="FruK_PfkB_like"/>
    <property type="match status" value="1"/>
</dbReference>
<keyword evidence="4 8" id="KW-0418">Kinase</keyword>
<proteinExistence type="inferred from homology"/>
<evidence type="ECO:0000256" key="5">
    <source>
        <dbReference type="ARBA" id="ARBA00022840"/>
    </source>
</evidence>
<organism evidence="8 9">
    <name type="scientific">Limnohabitans curvus</name>
    <dbReference type="NCBI Taxonomy" id="323423"/>
    <lineage>
        <taxon>Bacteria</taxon>
        <taxon>Pseudomonadati</taxon>
        <taxon>Pseudomonadota</taxon>
        <taxon>Betaproteobacteria</taxon>
        <taxon>Burkholderiales</taxon>
        <taxon>Comamonadaceae</taxon>
        <taxon>Limnohabitans</taxon>
    </lineage>
</organism>
<name>A0A315EPS8_9BURK</name>
<evidence type="ECO:0000259" key="7">
    <source>
        <dbReference type="Pfam" id="PF00294"/>
    </source>
</evidence>
<dbReference type="AlphaFoldDB" id="A0A315EPS8"/>
<dbReference type="InterPro" id="IPR002173">
    <property type="entry name" value="Carboh/pur_kinase_PfkB_CS"/>
</dbReference>
<sequence>MTDILTVTMNPALDVLTTIDQVSHTHKMRCGAVLKHPGGGGVNVARVLHRLGANCVALYMAGGVTGERHHKLMSTEKVRCHVMPIAEETRESFSVHETSSGNDFRFVLPGPQVSAAEVEACFDYVAQHLPKQFLVISGGLAPGVPTDFYARLAALAKQHGVRVVLDTNGPALAQALKVGVYLFKPSLRELRDLTGQPLPDATSQIAAAQQLVQSKQAEIVAVSLGADGAMVVSADAQWHAKSIQVNVKTTIGAGDSFVAGMVWSLGRGSHLTEAFQFAMAAGAAALMSPGTSLCAAEDVHRLKLSHI</sequence>
<dbReference type="NCBIfam" id="TIGR03168">
    <property type="entry name" value="1-PFK"/>
    <property type="match status" value="1"/>
</dbReference>
<dbReference type="PIRSF" id="PIRSF000535">
    <property type="entry name" value="1PFK/6PFK/LacC"/>
    <property type="match status" value="1"/>
</dbReference>
<gene>
    <name evidence="8" type="ORF">B9Z44_04060</name>
</gene>
<dbReference type="InterPro" id="IPR029056">
    <property type="entry name" value="Ribokinase-like"/>
</dbReference>
<dbReference type="InterPro" id="IPR011611">
    <property type="entry name" value="PfkB_dom"/>
</dbReference>
<dbReference type="InterPro" id="IPR017583">
    <property type="entry name" value="Tagatose/fructose_Pkinase"/>
</dbReference>
<evidence type="ECO:0000313" key="9">
    <source>
        <dbReference type="Proteomes" id="UP000251341"/>
    </source>
</evidence>
<dbReference type="SUPFAM" id="SSF53613">
    <property type="entry name" value="Ribokinase-like"/>
    <property type="match status" value="1"/>
</dbReference>
<evidence type="ECO:0000256" key="2">
    <source>
        <dbReference type="ARBA" id="ARBA00022679"/>
    </source>
</evidence>
<dbReference type="PROSITE" id="PS00583">
    <property type="entry name" value="PFKB_KINASES_1"/>
    <property type="match status" value="1"/>
</dbReference>
<keyword evidence="9" id="KW-1185">Reference proteome</keyword>
<dbReference type="GO" id="GO:0005524">
    <property type="term" value="F:ATP binding"/>
    <property type="evidence" value="ECO:0007669"/>
    <property type="project" value="UniProtKB-KW"/>
</dbReference>
<keyword evidence="3" id="KW-0547">Nucleotide-binding</keyword>